<dbReference type="Gene3D" id="3.20.20.370">
    <property type="entry name" value="Glycoside hydrolase/deacetylase"/>
    <property type="match status" value="1"/>
</dbReference>
<protein>
    <submittedName>
        <fullName evidence="1">Peptidoglycan-N-acetylmuramic acid deacetylase PdaA</fullName>
        <ecNumber evidence="1">3.5.1.-</ecNumber>
    </submittedName>
</protein>
<dbReference type="Pfam" id="PF01522">
    <property type="entry name" value="Polysacc_deac_1"/>
    <property type="match status" value="1"/>
</dbReference>
<dbReference type="RefSeq" id="WP_231956206.1">
    <property type="nucleotide sequence ID" value="NZ_AP017312.1"/>
</dbReference>
<accession>A0A0U4WGA4</accession>
<dbReference type="GO" id="GO:0016810">
    <property type="term" value="F:hydrolase activity, acting on carbon-nitrogen (but not peptide) bonds"/>
    <property type="evidence" value="ECO:0007669"/>
    <property type="project" value="InterPro"/>
</dbReference>
<keyword evidence="2" id="KW-1185">Reference proteome</keyword>
<sequence length="316" mass="35175">MKKWMVVVGGSFLLYGMVMYSPVDTFIASRKLDQAALQTQVADWEARLVQIESQKGIAPQNARLDSIWKAIPGYNGLAVDREATLARMAKAGQWDENQIVYREVAPTVQLDQLAPAPIYRGNPQKPVVGLMINVAWGNEYLPAILDTLARHKVKATFFLDGSWTKKYPDEAKKIVAAGHEIGSHAYSHPDMSKLSLTRMQQEIIRTNIVIQEATGITPTLFAPPSGDFDQRVVEMAARYQMKTILWTADTIDWRKPSPNQWFRTVSPKINNGVLVLMHPTSPTAESLSRLIEHIKAKGLTPGTVSDTISSKRIPAP</sequence>
<dbReference type="PROSITE" id="PS51677">
    <property type="entry name" value="NODB"/>
    <property type="match status" value="1"/>
</dbReference>
<dbReference type="KEGG" id="asoc:CB4_01895"/>
<dbReference type="GO" id="GO:0016020">
    <property type="term" value="C:membrane"/>
    <property type="evidence" value="ECO:0007669"/>
    <property type="project" value="TreeGrafter"/>
</dbReference>
<dbReference type="GO" id="GO:0005975">
    <property type="term" value="P:carbohydrate metabolic process"/>
    <property type="evidence" value="ECO:0007669"/>
    <property type="project" value="InterPro"/>
</dbReference>
<dbReference type="CDD" id="cd10950">
    <property type="entry name" value="CE4_BsYlxY_like"/>
    <property type="match status" value="1"/>
</dbReference>
<dbReference type="AlphaFoldDB" id="A0A0U4WGA4"/>
<proteinExistence type="predicted"/>
<dbReference type="InterPro" id="IPR011330">
    <property type="entry name" value="Glyco_hydro/deAcase_b/a-brl"/>
</dbReference>
<keyword evidence="1" id="KW-0378">Hydrolase</keyword>
<organism evidence="1 2">
    <name type="scientific">Aneurinibacillus soli</name>
    <dbReference type="NCBI Taxonomy" id="1500254"/>
    <lineage>
        <taxon>Bacteria</taxon>
        <taxon>Bacillati</taxon>
        <taxon>Bacillota</taxon>
        <taxon>Bacilli</taxon>
        <taxon>Bacillales</taxon>
        <taxon>Paenibacillaceae</taxon>
        <taxon>Aneurinibacillus group</taxon>
        <taxon>Aneurinibacillus</taxon>
    </lineage>
</organism>
<dbReference type="InterPro" id="IPR050248">
    <property type="entry name" value="Polysacc_deacetylase_ArnD"/>
</dbReference>
<evidence type="ECO:0000313" key="1">
    <source>
        <dbReference type="EMBL" id="BAU27721.1"/>
    </source>
</evidence>
<dbReference type="PANTHER" id="PTHR10587">
    <property type="entry name" value="GLYCOSYL TRANSFERASE-RELATED"/>
    <property type="match status" value="1"/>
</dbReference>
<dbReference type="EMBL" id="AP017312">
    <property type="protein sequence ID" value="BAU27721.1"/>
    <property type="molecule type" value="Genomic_DNA"/>
</dbReference>
<name>A0A0U4WGA4_9BACL</name>
<dbReference type="Proteomes" id="UP000217696">
    <property type="component" value="Chromosome"/>
</dbReference>
<reference evidence="1 2" key="1">
    <citation type="submission" date="2015-12" db="EMBL/GenBank/DDBJ databases">
        <title>Genome sequence of Aneurinibacillus soli.</title>
        <authorList>
            <person name="Lee J.S."/>
            <person name="Lee K.C."/>
            <person name="Kim K.K."/>
            <person name="Lee B.W."/>
        </authorList>
    </citation>
    <scope>NUCLEOTIDE SEQUENCE [LARGE SCALE GENOMIC DNA]</scope>
    <source>
        <strain evidence="1 2">CB4</strain>
    </source>
</reference>
<evidence type="ECO:0000313" key="2">
    <source>
        <dbReference type="Proteomes" id="UP000217696"/>
    </source>
</evidence>
<dbReference type="SUPFAM" id="SSF88713">
    <property type="entry name" value="Glycoside hydrolase/deacetylase"/>
    <property type="match status" value="1"/>
</dbReference>
<dbReference type="InterPro" id="IPR002509">
    <property type="entry name" value="NODB_dom"/>
</dbReference>
<dbReference type="PANTHER" id="PTHR10587:SF80">
    <property type="entry name" value="CHITOOLIGOSACCHARIDE DEACETYLASE"/>
    <property type="match status" value="1"/>
</dbReference>
<dbReference type="EC" id="3.5.1.-" evidence="1"/>
<gene>
    <name evidence="1" type="primary">pdaA_2</name>
    <name evidence="1" type="ORF">CB4_01895</name>
</gene>